<dbReference type="RefSeq" id="WP_386766510.1">
    <property type="nucleotide sequence ID" value="NZ_JBHSTI010000008.1"/>
</dbReference>
<dbReference type="EMBL" id="JBHSTI010000008">
    <property type="protein sequence ID" value="MFC6238362.1"/>
    <property type="molecule type" value="Genomic_DNA"/>
</dbReference>
<gene>
    <name evidence="2" type="ORF">ACFQGU_10775</name>
</gene>
<feature type="region of interest" description="Disordered" evidence="1">
    <location>
        <begin position="196"/>
        <end position="218"/>
    </location>
</feature>
<dbReference type="InterPro" id="IPR014717">
    <property type="entry name" value="Transl_elong_EF1B/ribsomal_bS6"/>
</dbReference>
<accession>A0ABW1T255</accession>
<organism evidence="2 3">
    <name type="scientific">Longivirga aurantiaca</name>
    <dbReference type="NCBI Taxonomy" id="1837743"/>
    <lineage>
        <taxon>Bacteria</taxon>
        <taxon>Bacillati</taxon>
        <taxon>Actinomycetota</taxon>
        <taxon>Actinomycetes</taxon>
        <taxon>Sporichthyales</taxon>
        <taxon>Sporichthyaceae</taxon>
        <taxon>Longivirga</taxon>
    </lineage>
</organism>
<proteinExistence type="predicted"/>
<dbReference type="Gene3D" id="3.30.70.60">
    <property type="match status" value="1"/>
</dbReference>
<sequence>MSLPGASKWYVGAALASVLVLIAGWFLLVSPQRSSAAEIGTAADDRAAANVVTERQIESLKAQYKNLPELEQQLASIRSRIPSSPNMPSVVRSVSTKAATAGVTLVSLVPSTPQPLDAGGSGDQADLAAPGQVNQYPVSVIVEGRFANVRLFLLSLESLQRSFLVTGIDISRVEDATKPSGTLNVTLTGRVFTANPGAPVTAKAPAPAAGETASDTAS</sequence>
<name>A0ABW1T255_9ACTN</name>
<comment type="caution">
    <text evidence="2">The sequence shown here is derived from an EMBL/GenBank/DDBJ whole genome shotgun (WGS) entry which is preliminary data.</text>
</comment>
<reference evidence="3" key="1">
    <citation type="journal article" date="2019" name="Int. J. Syst. Evol. Microbiol.">
        <title>The Global Catalogue of Microorganisms (GCM) 10K type strain sequencing project: providing services to taxonomists for standard genome sequencing and annotation.</title>
        <authorList>
            <consortium name="The Broad Institute Genomics Platform"/>
            <consortium name="The Broad Institute Genome Sequencing Center for Infectious Disease"/>
            <person name="Wu L."/>
            <person name="Ma J."/>
        </authorList>
    </citation>
    <scope>NUCLEOTIDE SEQUENCE [LARGE SCALE GENOMIC DNA]</scope>
    <source>
        <strain evidence="3">CGMCC 4.7317</strain>
    </source>
</reference>
<evidence type="ECO:0000313" key="2">
    <source>
        <dbReference type="EMBL" id="MFC6238362.1"/>
    </source>
</evidence>
<evidence type="ECO:0000256" key="1">
    <source>
        <dbReference type="SAM" id="MobiDB-lite"/>
    </source>
</evidence>
<dbReference type="Proteomes" id="UP001596138">
    <property type="component" value="Unassembled WGS sequence"/>
</dbReference>
<evidence type="ECO:0000313" key="3">
    <source>
        <dbReference type="Proteomes" id="UP001596138"/>
    </source>
</evidence>
<protein>
    <submittedName>
        <fullName evidence="2">Type 4a pilus biogenesis protein PilO</fullName>
    </submittedName>
</protein>
<keyword evidence="3" id="KW-1185">Reference proteome</keyword>